<comment type="function">
    <text evidence="1 20">Component of the ubiquinol-cytochrome c reductase complex (complex III or cytochrome b-c1 complex) that is part of the mitochondrial respiratory chain. The b-c1 complex mediates electron transfer from ubiquinol to cytochrome c. Contributes to the generation of a proton gradient across the mitochondrial membrane that is then used for ATP synthesis.</text>
</comment>
<evidence type="ECO:0000256" key="5">
    <source>
        <dbReference type="ARBA" id="ARBA00022448"/>
    </source>
</evidence>
<evidence type="ECO:0000313" key="23">
    <source>
        <dbReference type="EMBL" id="UXF64382.1"/>
    </source>
</evidence>
<evidence type="ECO:0000256" key="17">
    <source>
        <dbReference type="ARBA" id="ARBA00061233"/>
    </source>
</evidence>
<protein>
    <recommendedName>
        <fullName evidence="4 20">Cytochrome b</fullName>
    </recommendedName>
</protein>
<feature type="binding site" description="axial binding residue" evidence="19">
    <location>
        <position position="84"/>
    </location>
    <ligand>
        <name>heme b</name>
        <dbReference type="ChEBI" id="CHEBI:60344"/>
        <label>b562</label>
    </ligand>
    <ligandPart>
        <name>Fe</name>
        <dbReference type="ChEBI" id="CHEBI:18248"/>
    </ligandPart>
</feature>
<comment type="cofactor">
    <cofactor evidence="19">
        <name>heme</name>
        <dbReference type="ChEBI" id="CHEBI:30413"/>
    </cofactor>
    <text evidence="19">Binds 2 heme groups non-covalently.</text>
</comment>
<organism evidence="23">
    <name type="scientific">Diplocheila zeelandica</name>
    <dbReference type="NCBI Taxonomy" id="2859692"/>
    <lineage>
        <taxon>Eukaryota</taxon>
        <taxon>Metazoa</taxon>
        <taxon>Ecdysozoa</taxon>
        <taxon>Arthropoda</taxon>
        <taxon>Hexapoda</taxon>
        <taxon>Insecta</taxon>
        <taxon>Pterygota</taxon>
        <taxon>Neoptera</taxon>
        <taxon>Endopterygota</taxon>
        <taxon>Coleoptera</taxon>
        <taxon>Adephaga</taxon>
        <taxon>Caraboidea</taxon>
        <taxon>Carabidae</taxon>
        <taxon>Licininae</taxon>
        <taxon>Licinini</taxon>
        <taxon>Diplocheila</taxon>
    </lineage>
</organism>
<name>A0A977Q943_9CARA</name>
<dbReference type="SUPFAM" id="SSF81648">
    <property type="entry name" value="a domain/subunit of cytochrome bc1 complex (Ubiquinol-cytochrome c reductase)"/>
    <property type="match status" value="1"/>
</dbReference>
<comment type="cofactor">
    <cofactor evidence="20">
        <name>heme b</name>
        <dbReference type="ChEBI" id="CHEBI:60344"/>
    </cofactor>
    <text evidence="20">Binds 2 heme groups non-covalently.</text>
</comment>
<evidence type="ECO:0000256" key="15">
    <source>
        <dbReference type="ARBA" id="ARBA00023128"/>
    </source>
</evidence>
<sequence length="379" mass="43538">MNKPMRINHPLFKIANNALVDLPTPSNISLWWNFGSLLGLCLIIQIITGLFLAMHYTANIDMAFNSVSHICRDVNYGWLLRTLHANGASFFFICIYLHVGRGMYYGSYKFTHTWLVGVIILFLVMGTAFMGYVLPWGQMSFWGATVITNLLSAIPYLGTMLVQWVWGGFAVDNATLTRFFTIHFLLPFVVAAMVMIHLLFLHQTGSNNPLGLNSNIDKIPFHPYFTFKDIMGFIMLLMTLTILTLLNPYYLGDPDNFIPANPLVTPVHIQPEWYFLFAYAILRSIPNKLGGVIALVLSILILMILPFYNMGKFQSLKFYPVNQILFWCFFIIVVLLTWIGMRPVEDPYISMGQILTILYFLYFLINPLIMKLWDNLLYN</sequence>
<keyword evidence="8 20" id="KW-0812">Transmembrane</keyword>
<dbReference type="GO" id="GO:0046872">
    <property type="term" value="F:metal ion binding"/>
    <property type="evidence" value="ECO:0007669"/>
    <property type="project" value="UniProtKB-UniRule"/>
</dbReference>
<keyword evidence="14" id="KW-0830">Ubiquinone</keyword>
<dbReference type="PANTHER" id="PTHR19271">
    <property type="entry name" value="CYTOCHROME B"/>
    <property type="match status" value="1"/>
</dbReference>
<dbReference type="CDD" id="cd00290">
    <property type="entry name" value="cytochrome_b_C"/>
    <property type="match status" value="1"/>
</dbReference>
<geneLocation type="mitochondrion" evidence="23"/>
<dbReference type="AlphaFoldDB" id="A0A977Q943"/>
<feature type="transmembrane region" description="Helical" evidence="20">
    <location>
        <begin position="230"/>
        <end position="251"/>
    </location>
</feature>
<feature type="transmembrane region" description="Helical" evidence="20">
    <location>
        <begin position="30"/>
        <end position="57"/>
    </location>
</feature>
<feature type="transmembrane region" description="Helical" evidence="20">
    <location>
        <begin position="289"/>
        <end position="308"/>
    </location>
</feature>
<keyword evidence="11 20" id="KW-0249">Electron transport</keyword>
<dbReference type="InterPro" id="IPR048260">
    <property type="entry name" value="Cytochrome_b_C_euk/bac"/>
</dbReference>
<feature type="binding site" description="axial binding residue" evidence="19">
    <location>
        <position position="98"/>
    </location>
    <ligand>
        <name>heme b</name>
        <dbReference type="ChEBI" id="CHEBI:60344"/>
        <label>b566</label>
    </ligand>
    <ligandPart>
        <name>Fe</name>
        <dbReference type="ChEBI" id="CHEBI:18248"/>
    </ligandPart>
</feature>
<dbReference type="InterPro" id="IPR030689">
    <property type="entry name" value="Cytochrome_b"/>
</dbReference>
<evidence type="ECO:0000256" key="14">
    <source>
        <dbReference type="ARBA" id="ARBA00023075"/>
    </source>
</evidence>
<evidence type="ECO:0000256" key="4">
    <source>
        <dbReference type="ARBA" id="ARBA00013531"/>
    </source>
</evidence>
<feature type="transmembrane region" description="Helical" evidence="20">
    <location>
        <begin position="348"/>
        <end position="369"/>
    </location>
</feature>
<dbReference type="InterPro" id="IPR036150">
    <property type="entry name" value="Cyt_b/b6_C_sf"/>
</dbReference>
<dbReference type="FunFam" id="1.20.810.10:FF:000002">
    <property type="entry name" value="Cytochrome b"/>
    <property type="match status" value="1"/>
</dbReference>
<evidence type="ECO:0000256" key="6">
    <source>
        <dbReference type="ARBA" id="ARBA00022617"/>
    </source>
</evidence>
<evidence type="ECO:0000256" key="3">
    <source>
        <dbReference type="ARBA" id="ARBA00011649"/>
    </source>
</evidence>
<dbReference type="PROSITE" id="PS51003">
    <property type="entry name" value="CYTB_CTER"/>
    <property type="match status" value="1"/>
</dbReference>
<feature type="domain" description="Cytochrome b/b6 N-terminal region profile" evidence="21">
    <location>
        <begin position="1"/>
        <end position="210"/>
    </location>
</feature>
<feature type="binding site" evidence="18">
    <location>
        <position position="202"/>
    </location>
    <ligand>
        <name>a ubiquinone</name>
        <dbReference type="ChEBI" id="CHEBI:16389"/>
    </ligand>
</feature>
<dbReference type="InterPro" id="IPR016174">
    <property type="entry name" value="Di-haem_cyt_TM"/>
</dbReference>
<evidence type="ECO:0000256" key="8">
    <source>
        <dbReference type="ARBA" id="ARBA00022692"/>
    </source>
</evidence>
<comment type="similarity">
    <text evidence="17 20">Belongs to the cytochrome b family.</text>
</comment>
<proteinExistence type="inferred from homology"/>
<dbReference type="SUPFAM" id="SSF81342">
    <property type="entry name" value="Transmembrane di-heme cytochromes"/>
    <property type="match status" value="1"/>
</dbReference>
<evidence type="ECO:0000256" key="20">
    <source>
        <dbReference type="RuleBase" id="RU362117"/>
    </source>
</evidence>
<evidence type="ECO:0000256" key="13">
    <source>
        <dbReference type="ARBA" id="ARBA00023004"/>
    </source>
</evidence>
<comment type="subcellular location">
    <subcellularLocation>
        <location evidence="2">Mitochondrion inner membrane</location>
        <topology evidence="2">Multi-pass membrane protein</topology>
    </subcellularLocation>
</comment>
<feature type="domain" description="Cytochrome b/b6 C-terminal region profile" evidence="22">
    <location>
        <begin position="211"/>
        <end position="379"/>
    </location>
</feature>
<keyword evidence="9 19" id="KW-0479">Metal-binding</keyword>
<dbReference type="GO" id="GO:0008121">
    <property type="term" value="F:quinol-cytochrome-c reductase activity"/>
    <property type="evidence" value="ECO:0007669"/>
    <property type="project" value="InterPro"/>
</dbReference>
<evidence type="ECO:0000256" key="11">
    <source>
        <dbReference type="ARBA" id="ARBA00022982"/>
    </source>
</evidence>
<feature type="binding site" description="axial binding residue" evidence="19">
    <location>
        <position position="183"/>
    </location>
    <ligand>
        <name>heme b</name>
        <dbReference type="ChEBI" id="CHEBI:60344"/>
        <label>b562</label>
    </ligand>
    <ligandPart>
        <name>Fe</name>
        <dbReference type="ChEBI" id="CHEBI:18248"/>
    </ligandPart>
</feature>
<evidence type="ECO:0000256" key="19">
    <source>
        <dbReference type="PIRSR" id="PIRSR038885-2"/>
    </source>
</evidence>
<evidence type="ECO:0000256" key="16">
    <source>
        <dbReference type="ARBA" id="ARBA00023136"/>
    </source>
</evidence>
<gene>
    <name evidence="23" type="primary">cob</name>
</gene>
<keyword evidence="10" id="KW-0999">Mitochondrion inner membrane</keyword>
<feature type="transmembrane region" description="Helical" evidence="20">
    <location>
        <begin position="324"/>
        <end position="341"/>
    </location>
</feature>
<dbReference type="PIRSF" id="PIRSF038885">
    <property type="entry name" value="COB"/>
    <property type="match status" value="1"/>
</dbReference>
<feature type="transmembrane region" description="Helical" evidence="20">
    <location>
        <begin position="141"/>
        <end position="166"/>
    </location>
</feature>
<feature type="transmembrane region" description="Helical" evidence="20">
    <location>
        <begin position="111"/>
        <end position="134"/>
    </location>
</feature>
<evidence type="ECO:0000256" key="7">
    <source>
        <dbReference type="ARBA" id="ARBA00022660"/>
    </source>
</evidence>
<keyword evidence="6 19" id="KW-0349">Heme</keyword>
<feature type="transmembrane region" description="Helical" evidence="20">
    <location>
        <begin position="78"/>
        <end position="99"/>
    </location>
</feature>
<dbReference type="GO" id="GO:0045275">
    <property type="term" value="C:respiratory chain complex III"/>
    <property type="evidence" value="ECO:0007669"/>
    <property type="project" value="InterPro"/>
</dbReference>
<evidence type="ECO:0000256" key="1">
    <source>
        <dbReference type="ARBA" id="ARBA00002566"/>
    </source>
</evidence>
<dbReference type="InterPro" id="IPR005797">
    <property type="entry name" value="Cyt_b/b6_N"/>
</dbReference>
<evidence type="ECO:0000256" key="18">
    <source>
        <dbReference type="PIRSR" id="PIRSR038885-1"/>
    </source>
</evidence>
<dbReference type="EMBL" id="OP250807">
    <property type="protein sequence ID" value="UXF64382.1"/>
    <property type="molecule type" value="Genomic_DNA"/>
</dbReference>
<evidence type="ECO:0000259" key="21">
    <source>
        <dbReference type="PROSITE" id="PS51002"/>
    </source>
</evidence>
<comment type="subunit">
    <text evidence="3">The main subunits of complex b-c1 are: cytochrome b, cytochrome c1 and the Rieske protein.</text>
</comment>
<keyword evidence="12 20" id="KW-1133">Transmembrane helix</keyword>
<keyword evidence="15 20" id="KW-0496">Mitochondrion</keyword>
<keyword evidence="16 20" id="KW-0472">Membrane</keyword>
<keyword evidence="7 20" id="KW-0679">Respiratory chain</keyword>
<feature type="transmembrane region" description="Helical" evidence="20">
    <location>
        <begin position="178"/>
        <end position="201"/>
    </location>
</feature>
<evidence type="ECO:0000256" key="10">
    <source>
        <dbReference type="ARBA" id="ARBA00022792"/>
    </source>
</evidence>
<dbReference type="GO" id="GO:0016491">
    <property type="term" value="F:oxidoreductase activity"/>
    <property type="evidence" value="ECO:0007669"/>
    <property type="project" value="UniProtKB-UniRule"/>
</dbReference>
<dbReference type="PANTHER" id="PTHR19271:SF16">
    <property type="entry name" value="CYTOCHROME B"/>
    <property type="match status" value="1"/>
</dbReference>
<dbReference type="GO" id="GO:0006122">
    <property type="term" value="P:mitochondrial electron transport, ubiquinol to cytochrome c"/>
    <property type="evidence" value="ECO:0007669"/>
    <property type="project" value="TreeGrafter"/>
</dbReference>
<dbReference type="InterPro" id="IPR048259">
    <property type="entry name" value="Cytochrome_b_N_euk/bac"/>
</dbReference>
<dbReference type="Gene3D" id="1.20.810.10">
    <property type="entry name" value="Cytochrome Bc1 Complex, Chain C"/>
    <property type="match status" value="1"/>
</dbReference>
<evidence type="ECO:0000256" key="9">
    <source>
        <dbReference type="ARBA" id="ARBA00022723"/>
    </source>
</evidence>
<dbReference type="Pfam" id="PF00033">
    <property type="entry name" value="Cytochrome_B"/>
    <property type="match status" value="1"/>
</dbReference>
<keyword evidence="13 19" id="KW-0408">Iron</keyword>
<dbReference type="PROSITE" id="PS51002">
    <property type="entry name" value="CYTB_NTER"/>
    <property type="match status" value="1"/>
</dbReference>
<dbReference type="GO" id="GO:0005743">
    <property type="term" value="C:mitochondrial inner membrane"/>
    <property type="evidence" value="ECO:0007669"/>
    <property type="project" value="UniProtKB-SubCell"/>
</dbReference>
<dbReference type="CDD" id="cd00284">
    <property type="entry name" value="Cytochrome_b_N"/>
    <property type="match status" value="1"/>
</dbReference>
<evidence type="ECO:0000256" key="12">
    <source>
        <dbReference type="ARBA" id="ARBA00022989"/>
    </source>
</evidence>
<reference evidence="23" key="1">
    <citation type="submission" date="2022-08" db="EMBL/GenBank/DDBJ databases">
        <authorList>
            <person name="Lin X.Y."/>
            <person name="Song N."/>
        </authorList>
    </citation>
    <scope>NUCLEOTIDE SEQUENCE</scope>
</reference>
<dbReference type="InterPro" id="IPR005798">
    <property type="entry name" value="Cyt_b/b6_C"/>
</dbReference>
<accession>A0A977Q943</accession>
<feature type="binding site" description="axial binding residue" evidence="19">
    <location>
        <position position="197"/>
    </location>
    <ligand>
        <name>heme b</name>
        <dbReference type="ChEBI" id="CHEBI:60344"/>
        <label>b566</label>
    </ligand>
    <ligandPart>
        <name>Fe</name>
        <dbReference type="ChEBI" id="CHEBI:18248"/>
    </ligandPart>
</feature>
<keyword evidence="5 20" id="KW-0813">Transport</keyword>
<evidence type="ECO:0000256" key="2">
    <source>
        <dbReference type="ARBA" id="ARBA00004448"/>
    </source>
</evidence>
<dbReference type="Pfam" id="PF00032">
    <property type="entry name" value="Cytochrom_B_C"/>
    <property type="match status" value="1"/>
</dbReference>
<dbReference type="InterPro" id="IPR027387">
    <property type="entry name" value="Cytb/b6-like_sf"/>
</dbReference>
<evidence type="ECO:0000259" key="22">
    <source>
        <dbReference type="PROSITE" id="PS51003"/>
    </source>
</evidence>